<evidence type="ECO:0000259" key="2">
    <source>
        <dbReference type="Pfam" id="PF13649"/>
    </source>
</evidence>
<gene>
    <name evidence="3" type="ORF">H4W19_09325</name>
</gene>
<name>A0ABX6RF54_PSEMX</name>
<evidence type="ECO:0000313" key="4">
    <source>
        <dbReference type="Proteomes" id="UP000515506"/>
    </source>
</evidence>
<evidence type="ECO:0000256" key="1">
    <source>
        <dbReference type="ARBA" id="ARBA00022679"/>
    </source>
</evidence>
<keyword evidence="3" id="KW-0489">Methyltransferase</keyword>
<protein>
    <submittedName>
        <fullName evidence="3">Class I SAM-dependent methyltransferase</fullName>
    </submittedName>
</protein>
<keyword evidence="1" id="KW-0808">Transferase</keyword>
<dbReference type="GO" id="GO:0032259">
    <property type="term" value="P:methylation"/>
    <property type="evidence" value="ECO:0007669"/>
    <property type="project" value="UniProtKB-KW"/>
</dbReference>
<sequence length="202" mass="22420">MSLDAGPAGNYYDKYRTRNPIARWLMQGFLSGFDRLSSSIPPGPVLEVGCGEGELSMRLAARGHRVRGCDVSADVIDEARGRARSAGLAVEFWQCDIQDLTEHDAAPLVICCEVLEHLRDPQAGLERLALLARPWLIVSVPREPLWRAMNMARGKYLGQLGNTPGHLNHWGRRAFLSQVGERFDIVKTASPVPWTMALCKVK</sequence>
<dbReference type="CDD" id="cd02440">
    <property type="entry name" value="AdoMet_MTases"/>
    <property type="match status" value="1"/>
</dbReference>
<dbReference type="Proteomes" id="UP000515506">
    <property type="component" value="Chromosome"/>
</dbReference>
<feature type="domain" description="Methyltransferase" evidence="2">
    <location>
        <begin position="45"/>
        <end position="130"/>
    </location>
</feature>
<dbReference type="RefSeq" id="WP_185896925.1">
    <property type="nucleotide sequence ID" value="NZ_CP060028.1"/>
</dbReference>
<dbReference type="InterPro" id="IPR029063">
    <property type="entry name" value="SAM-dependent_MTases_sf"/>
</dbReference>
<dbReference type="Pfam" id="PF13649">
    <property type="entry name" value="Methyltransf_25"/>
    <property type="match status" value="1"/>
</dbReference>
<accession>A0ABX6RF54</accession>
<dbReference type="GO" id="GO:0008168">
    <property type="term" value="F:methyltransferase activity"/>
    <property type="evidence" value="ECO:0007669"/>
    <property type="project" value="UniProtKB-KW"/>
</dbReference>
<reference evidence="3 4" key="1">
    <citation type="submission" date="2020-08" db="EMBL/GenBank/DDBJ databases">
        <title>Streptomycin resistant and MDR strain, P. mexicana.</title>
        <authorList>
            <person name="Ganesh-kumar S."/>
            <person name="Zhe T."/>
            <person name="Yu Z."/>
            <person name="Min Y."/>
        </authorList>
    </citation>
    <scope>NUCLEOTIDE SEQUENCE [LARGE SCALE GENOMIC DNA]</scope>
    <source>
        <strain evidence="3 4">GTZY</strain>
    </source>
</reference>
<dbReference type="InterPro" id="IPR041698">
    <property type="entry name" value="Methyltransf_25"/>
</dbReference>
<keyword evidence="4" id="KW-1185">Reference proteome</keyword>
<proteinExistence type="predicted"/>
<dbReference type="Gene3D" id="3.40.50.150">
    <property type="entry name" value="Vaccinia Virus protein VP39"/>
    <property type="match status" value="1"/>
</dbReference>
<evidence type="ECO:0000313" key="3">
    <source>
        <dbReference type="EMBL" id="QND81907.1"/>
    </source>
</evidence>
<organism evidence="3 4">
    <name type="scientific">Pseudoxanthomonas mexicana</name>
    <dbReference type="NCBI Taxonomy" id="128785"/>
    <lineage>
        <taxon>Bacteria</taxon>
        <taxon>Pseudomonadati</taxon>
        <taxon>Pseudomonadota</taxon>
        <taxon>Gammaproteobacteria</taxon>
        <taxon>Lysobacterales</taxon>
        <taxon>Lysobacteraceae</taxon>
        <taxon>Pseudoxanthomonas</taxon>
    </lineage>
</organism>
<dbReference type="EMBL" id="CP060028">
    <property type="protein sequence ID" value="QND81907.1"/>
    <property type="molecule type" value="Genomic_DNA"/>
</dbReference>
<dbReference type="PANTHER" id="PTHR43861">
    <property type="entry name" value="TRANS-ACONITATE 2-METHYLTRANSFERASE-RELATED"/>
    <property type="match status" value="1"/>
</dbReference>
<dbReference type="SUPFAM" id="SSF53335">
    <property type="entry name" value="S-adenosyl-L-methionine-dependent methyltransferases"/>
    <property type="match status" value="1"/>
</dbReference>